<evidence type="ECO:0000313" key="13">
    <source>
        <dbReference type="RefSeq" id="XP_014475677.1"/>
    </source>
</evidence>
<evidence type="ECO:0000256" key="8">
    <source>
        <dbReference type="ARBA" id="ARBA00023242"/>
    </source>
</evidence>
<proteinExistence type="inferred from homology"/>
<evidence type="ECO:0000256" key="11">
    <source>
        <dbReference type="PIRSR" id="PIRSR610347-3"/>
    </source>
</evidence>
<dbReference type="GO" id="GO:0017005">
    <property type="term" value="F:3'-tyrosyl-DNA phosphodiesterase activity"/>
    <property type="evidence" value="ECO:0007669"/>
    <property type="project" value="TreeGrafter"/>
</dbReference>
<keyword evidence="12" id="KW-1185">Reference proteome</keyword>
<gene>
    <name evidence="13" type="primary">LOC106744997</name>
</gene>
<dbReference type="GO" id="GO:0003690">
    <property type="term" value="F:double-stranded DNA binding"/>
    <property type="evidence" value="ECO:0007669"/>
    <property type="project" value="TreeGrafter"/>
</dbReference>
<keyword evidence="6" id="KW-0269">Exonuclease</keyword>
<dbReference type="PANTHER" id="PTHR12415">
    <property type="entry name" value="TYROSYL-DNA PHOSPHODIESTERASE 1"/>
    <property type="match status" value="1"/>
</dbReference>
<dbReference type="SUPFAM" id="SSF56024">
    <property type="entry name" value="Phospholipase D/nuclease"/>
    <property type="match status" value="2"/>
</dbReference>
<evidence type="ECO:0000256" key="3">
    <source>
        <dbReference type="ARBA" id="ARBA00022722"/>
    </source>
</evidence>
<evidence type="ECO:0000313" key="12">
    <source>
        <dbReference type="Proteomes" id="UP000515204"/>
    </source>
</evidence>
<dbReference type="GO" id="GO:0003697">
    <property type="term" value="F:single-stranded DNA binding"/>
    <property type="evidence" value="ECO:0007669"/>
    <property type="project" value="TreeGrafter"/>
</dbReference>
<name>A0A6P3XBM8_DINQU</name>
<evidence type="ECO:0000256" key="7">
    <source>
        <dbReference type="ARBA" id="ARBA00023204"/>
    </source>
</evidence>
<dbReference type="GO" id="GO:0006281">
    <property type="term" value="P:DNA repair"/>
    <property type="evidence" value="ECO:0007669"/>
    <property type="project" value="UniProtKB-KW"/>
</dbReference>
<dbReference type="PANTHER" id="PTHR12415:SF0">
    <property type="entry name" value="TYROSYL-DNA PHOSPHODIESTERASE 1"/>
    <property type="match status" value="1"/>
</dbReference>
<sequence length="465" mass="53978">MDTHQACSSAKSKKEAQQEIMQIMRNSGRDIVEPGTFASKYALSAPYHIFFTRVEESRETYSQNFSITFPEILDRSFGEIVNSLHLNCKVDVKWLHEQYVLADQCTDMMILCGNRVDEEEIDNIIVKHVDMPSEFGKHHTKMMILQYKDNRIKIVISTANLHFDDWENRTQGLWISPHLPPLPTSAKSTDGDSPTNFKRDFLQYLNKYQGSDWDFLKQWVKVVEKANFSAINVFLLTSTPGSYTNIEANLWGYKKLERLLSWHVTLPPDASQWPIIAQSSSVGSFGKQYDNWLLKVIKSMSCDTTQDLRDQPEFQFIYPSVDNYEKSFDFRNSTCCLCYSMEVYSKQPWLESYLYQWKATRTGRDKAMPHVKSYTRVSPDLKSIPWFVLTSANLSKGAWGCQWNKYYITRNYEVGVVFLPKFVTGTMMFTISEDKGSDIPIFPIPYDLPLCKYDSSDDPFITREE</sequence>
<evidence type="ECO:0000256" key="5">
    <source>
        <dbReference type="ARBA" id="ARBA00022801"/>
    </source>
</evidence>
<dbReference type="RefSeq" id="XP_014475677.1">
    <property type="nucleotide sequence ID" value="XM_014620191.1"/>
</dbReference>
<feature type="active site" description="Proton donor/acceptor" evidence="9">
    <location>
        <position position="370"/>
    </location>
</feature>
<feature type="binding site" evidence="10">
    <location>
        <position position="141"/>
    </location>
    <ligand>
        <name>substrate</name>
    </ligand>
</feature>
<keyword evidence="7" id="KW-0234">DNA repair</keyword>
<dbReference type="KEGG" id="dqu:106744997"/>
<keyword evidence="3" id="KW-0540">Nuclease</keyword>
<organism evidence="12 13">
    <name type="scientific">Dinoponera quadriceps</name>
    <name type="common">South American ant</name>
    <dbReference type="NCBI Taxonomy" id="609295"/>
    <lineage>
        <taxon>Eukaryota</taxon>
        <taxon>Metazoa</taxon>
        <taxon>Ecdysozoa</taxon>
        <taxon>Arthropoda</taxon>
        <taxon>Hexapoda</taxon>
        <taxon>Insecta</taxon>
        <taxon>Pterygota</taxon>
        <taxon>Neoptera</taxon>
        <taxon>Endopterygota</taxon>
        <taxon>Hymenoptera</taxon>
        <taxon>Apocrita</taxon>
        <taxon>Aculeata</taxon>
        <taxon>Formicoidea</taxon>
        <taxon>Formicidae</taxon>
        <taxon>Ponerinae</taxon>
        <taxon>Ponerini</taxon>
        <taxon>Dinoponera</taxon>
    </lineage>
</organism>
<comment type="similarity">
    <text evidence="2">Belongs to the tyrosyl-DNA phosphodiesterase family.</text>
</comment>
<evidence type="ECO:0000256" key="1">
    <source>
        <dbReference type="ARBA" id="ARBA00004123"/>
    </source>
</evidence>
<dbReference type="Pfam" id="PF06087">
    <property type="entry name" value="Tyr-DNA_phospho"/>
    <property type="match status" value="1"/>
</dbReference>
<dbReference type="InterPro" id="IPR010347">
    <property type="entry name" value="Tdp1"/>
</dbReference>
<evidence type="ECO:0000256" key="9">
    <source>
        <dbReference type="PIRSR" id="PIRSR610347-1"/>
    </source>
</evidence>
<reference evidence="13" key="1">
    <citation type="submission" date="2025-08" db="UniProtKB">
        <authorList>
            <consortium name="RefSeq"/>
        </authorList>
    </citation>
    <scope>IDENTIFICATION</scope>
</reference>
<dbReference type="GO" id="GO:0004527">
    <property type="term" value="F:exonuclease activity"/>
    <property type="evidence" value="ECO:0007669"/>
    <property type="project" value="UniProtKB-KW"/>
</dbReference>
<keyword evidence="5" id="KW-0378">Hydrolase</keyword>
<accession>A0A6P3XBM8</accession>
<dbReference type="Gene3D" id="3.30.870.10">
    <property type="entry name" value="Endonuclease Chain A"/>
    <property type="match status" value="2"/>
</dbReference>
<feature type="active site" description="Nucleophile" evidence="9">
    <location>
        <position position="139"/>
    </location>
</feature>
<feature type="binding site" evidence="10">
    <location>
        <position position="372"/>
    </location>
    <ligand>
        <name>substrate</name>
    </ligand>
</feature>
<evidence type="ECO:0000256" key="10">
    <source>
        <dbReference type="PIRSR" id="PIRSR610347-2"/>
    </source>
</evidence>
<evidence type="ECO:0000256" key="6">
    <source>
        <dbReference type="ARBA" id="ARBA00022839"/>
    </source>
</evidence>
<dbReference type="AlphaFoldDB" id="A0A6P3XBM8"/>
<keyword evidence="4" id="KW-0227">DNA damage</keyword>
<evidence type="ECO:0000256" key="4">
    <source>
        <dbReference type="ARBA" id="ARBA00022763"/>
    </source>
</evidence>
<feature type="site" description="Interaction with DNA" evidence="11">
    <location>
        <position position="395"/>
    </location>
</feature>
<protein>
    <submittedName>
        <fullName evidence="13">Probable tyrosyl-DNA phosphodiesterase</fullName>
    </submittedName>
</protein>
<keyword evidence="8" id="KW-0539">Nucleus</keyword>
<evidence type="ECO:0000256" key="2">
    <source>
        <dbReference type="ARBA" id="ARBA00010205"/>
    </source>
</evidence>
<dbReference type="OrthoDB" id="47785at2759"/>
<dbReference type="GO" id="GO:0005634">
    <property type="term" value="C:nucleus"/>
    <property type="evidence" value="ECO:0007669"/>
    <property type="project" value="UniProtKB-SubCell"/>
</dbReference>
<comment type="subcellular location">
    <subcellularLocation>
        <location evidence="1">Nucleus</location>
    </subcellularLocation>
</comment>
<dbReference type="GeneID" id="106744997"/>
<dbReference type="Proteomes" id="UP000515204">
    <property type="component" value="Unplaced"/>
</dbReference>